<reference evidence="3 4" key="1">
    <citation type="submission" date="2015-09" db="EMBL/GenBank/DDBJ databases">
        <title>Host preference determinants of Valsa canker pathogens revealed by comparative genomics.</title>
        <authorList>
            <person name="Yin Z."/>
            <person name="Huang L."/>
        </authorList>
    </citation>
    <scope>NUCLEOTIDE SEQUENCE [LARGE SCALE GENOMIC DNA]</scope>
    <source>
        <strain evidence="3 4">YSFL</strain>
    </source>
</reference>
<feature type="compositionally biased region" description="Acidic residues" evidence="1">
    <location>
        <begin position="575"/>
        <end position="596"/>
    </location>
</feature>
<accession>A0A423W7G3</accession>
<feature type="chain" id="PRO_5019258337" description="Glycosyl hydrolase" evidence="2">
    <location>
        <begin position="21"/>
        <end position="655"/>
    </location>
</feature>
<dbReference type="InterPro" id="IPR008928">
    <property type="entry name" value="6-hairpin_glycosidase_sf"/>
</dbReference>
<dbReference type="SUPFAM" id="SSF48208">
    <property type="entry name" value="Six-hairpin glycosidases"/>
    <property type="match status" value="1"/>
</dbReference>
<dbReference type="Proteomes" id="UP000284375">
    <property type="component" value="Unassembled WGS sequence"/>
</dbReference>
<dbReference type="AlphaFoldDB" id="A0A423W7G3"/>
<evidence type="ECO:0000256" key="2">
    <source>
        <dbReference type="SAM" id="SignalP"/>
    </source>
</evidence>
<evidence type="ECO:0008006" key="5">
    <source>
        <dbReference type="Google" id="ProtNLM"/>
    </source>
</evidence>
<dbReference type="GO" id="GO:0005975">
    <property type="term" value="P:carbohydrate metabolic process"/>
    <property type="evidence" value="ECO:0007669"/>
    <property type="project" value="InterPro"/>
</dbReference>
<dbReference type="PANTHER" id="PTHR47791:SF2">
    <property type="entry name" value="ENDO MANNANASE, GH76 FAMILY (EUROFUNG)"/>
    <property type="match status" value="1"/>
</dbReference>
<comment type="caution">
    <text evidence="3">The sequence shown here is derived from an EMBL/GenBank/DDBJ whole genome shotgun (WGS) entry which is preliminary data.</text>
</comment>
<name>A0A423W7G3_CYTCH</name>
<protein>
    <recommendedName>
        <fullName evidence="5">Glycosyl hydrolase</fullName>
    </recommendedName>
</protein>
<keyword evidence="2" id="KW-0732">Signal</keyword>
<dbReference type="STRING" id="252740.A0A423W7G3"/>
<gene>
    <name evidence="3" type="ORF">VSDG_03940</name>
</gene>
<dbReference type="PANTHER" id="PTHR47791">
    <property type="entry name" value="MEIOTICALLY UP-REGULATED GENE 191 PROTEIN"/>
    <property type="match status" value="1"/>
</dbReference>
<dbReference type="OrthoDB" id="4104179at2759"/>
<evidence type="ECO:0000313" key="4">
    <source>
        <dbReference type="Proteomes" id="UP000284375"/>
    </source>
</evidence>
<evidence type="ECO:0000313" key="3">
    <source>
        <dbReference type="EMBL" id="ROV99288.1"/>
    </source>
</evidence>
<feature type="region of interest" description="Disordered" evidence="1">
    <location>
        <begin position="568"/>
        <end position="625"/>
    </location>
</feature>
<sequence length="655" mass="73956">MLRTALSFVLLGAVAGRATTKSSPAHQDILDSPVDEYGGLHSPSAAYMDILEPMLQVLHTMQEEHFAPWLGTWPTAIDWTAAVMETHVSGALSSISRALDLIPMDGRVGERKKENLVTLFFSQVLSYYFGQDHFSIRNEAYDDILWVVLGWLETIQFIDLHTSLNFQGAVDAPGFAKWHGNIWTPAFAHRARIFWNLARSGWDWELCGGGMTWNPRLEPYKNAITNELFISASASMYLYFPGDWNRAPFFNEVDNDDPDHFARSSGNDVFRPHDPVFLDFAQAGYQWLADSGMMNDRGLYTDGFHVSGYNDPHNANKKCDVRNEQVYTYNQGVILTGQINLWKITGNYTYVKDGHRLIRNVIKATGWDLKHQRPMEHGIPQESDETNVYDKPWEGTKLPPWHGLGRAGVVEEACDSKGECSQDSQTFKGIFFHHLTTFCTASVSLDEFMTVNSNTRGQLRSHTKKCGSYAHWLKHNVRAMMRTRDEGGRVGMWWTAGLLGLEDTMPPQDEFEDPGAVDYRNDGVPDDPMWRRTPTGVTPPRMPQVPLPQPAELYDGVDERMLVAKKLLRQPELDGGSDDNGEEEEEEEEVKEEEQGSDGGTNMTSKDLNDRGRGRTVETQGSGLALLRAYWEISTRSRSSRANVDAWQPGDTDEL</sequence>
<feature type="signal peptide" evidence="2">
    <location>
        <begin position="1"/>
        <end position="20"/>
    </location>
</feature>
<dbReference type="Pfam" id="PF03663">
    <property type="entry name" value="Glyco_hydro_76"/>
    <property type="match status" value="1"/>
</dbReference>
<feature type="region of interest" description="Disordered" evidence="1">
    <location>
        <begin position="512"/>
        <end position="547"/>
    </location>
</feature>
<feature type="compositionally biased region" description="Basic and acidic residues" evidence="1">
    <location>
        <begin position="607"/>
        <end position="616"/>
    </location>
</feature>
<evidence type="ECO:0000256" key="1">
    <source>
        <dbReference type="SAM" id="MobiDB-lite"/>
    </source>
</evidence>
<dbReference type="InterPro" id="IPR005198">
    <property type="entry name" value="Glyco_hydro_76"/>
</dbReference>
<dbReference type="InterPro" id="IPR053169">
    <property type="entry name" value="MUG_Protein"/>
</dbReference>
<organism evidence="3 4">
    <name type="scientific">Cytospora chrysosperma</name>
    <name type="common">Cytospora canker fungus</name>
    <name type="synonym">Sphaeria chrysosperma</name>
    <dbReference type="NCBI Taxonomy" id="252740"/>
    <lineage>
        <taxon>Eukaryota</taxon>
        <taxon>Fungi</taxon>
        <taxon>Dikarya</taxon>
        <taxon>Ascomycota</taxon>
        <taxon>Pezizomycotina</taxon>
        <taxon>Sordariomycetes</taxon>
        <taxon>Sordariomycetidae</taxon>
        <taxon>Diaporthales</taxon>
        <taxon>Cytosporaceae</taxon>
        <taxon>Cytospora</taxon>
    </lineage>
</organism>
<dbReference type="EMBL" id="LJZO01000011">
    <property type="protein sequence ID" value="ROV99288.1"/>
    <property type="molecule type" value="Genomic_DNA"/>
</dbReference>
<feature type="region of interest" description="Disordered" evidence="1">
    <location>
        <begin position="636"/>
        <end position="655"/>
    </location>
</feature>
<keyword evidence="4" id="KW-1185">Reference proteome</keyword>
<dbReference type="Gene3D" id="1.50.10.20">
    <property type="match status" value="1"/>
</dbReference>
<proteinExistence type="predicted"/>